<name>A0A6S6T4J1_9BACT</name>
<organism evidence="1">
    <name type="scientific">uncultured Sulfurovum sp</name>
    <dbReference type="NCBI Taxonomy" id="269237"/>
    <lineage>
        <taxon>Bacteria</taxon>
        <taxon>Pseudomonadati</taxon>
        <taxon>Campylobacterota</taxon>
        <taxon>Epsilonproteobacteria</taxon>
        <taxon>Campylobacterales</taxon>
        <taxon>Sulfurovaceae</taxon>
        <taxon>Sulfurovum</taxon>
        <taxon>environmental samples</taxon>
    </lineage>
</organism>
<reference evidence="1" key="1">
    <citation type="submission" date="2020-01" db="EMBL/GenBank/DDBJ databases">
        <authorList>
            <person name="Meier V. D."/>
            <person name="Meier V D."/>
        </authorList>
    </citation>
    <scope>NUCLEOTIDE SEQUENCE</scope>
    <source>
        <strain evidence="1">HLG_WM_MAG_01</strain>
    </source>
</reference>
<protein>
    <submittedName>
        <fullName evidence="1">Uncharacterized protein</fullName>
    </submittedName>
</protein>
<dbReference type="AlphaFoldDB" id="A0A6S6T4J1"/>
<sequence>MEKKINMTHYNITIITSQTSYSKITSELGEKYKILLIDEKRH</sequence>
<accession>A0A6S6T4J1</accession>
<dbReference type="EMBL" id="CACVAS010000105">
    <property type="protein sequence ID" value="CAA6818081.1"/>
    <property type="molecule type" value="Genomic_DNA"/>
</dbReference>
<proteinExistence type="predicted"/>
<gene>
    <name evidence="1" type="ORF">HELGO_WM4645</name>
</gene>
<evidence type="ECO:0000313" key="1">
    <source>
        <dbReference type="EMBL" id="CAA6818081.1"/>
    </source>
</evidence>